<feature type="compositionally biased region" description="Basic and acidic residues" evidence="1">
    <location>
        <begin position="301"/>
        <end position="340"/>
    </location>
</feature>
<dbReference type="AlphaFoldDB" id="A0AAW2IFV2"/>
<dbReference type="EMBL" id="JARGDH010000001">
    <property type="protein sequence ID" value="KAL0280692.1"/>
    <property type="molecule type" value="Genomic_DNA"/>
</dbReference>
<accession>A0AAW2IFV2</accession>
<dbReference type="CDD" id="cd09487">
    <property type="entry name" value="SAM_superfamily"/>
    <property type="match status" value="1"/>
</dbReference>
<feature type="region of interest" description="Disordered" evidence="1">
    <location>
        <begin position="650"/>
        <end position="690"/>
    </location>
</feature>
<dbReference type="EMBL" id="JARGDH010000001">
    <property type="protein sequence ID" value="KAL0280693.1"/>
    <property type="molecule type" value="Genomic_DNA"/>
</dbReference>
<feature type="compositionally biased region" description="Basic and acidic residues" evidence="1">
    <location>
        <begin position="8"/>
        <end position="17"/>
    </location>
</feature>
<evidence type="ECO:0000313" key="3">
    <source>
        <dbReference type="EMBL" id="KAL0280693.1"/>
    </source>
</evidence>
<gene>
    <name evidence="3" type="ORF">PYX00_001911</name>
</gene>
<feature type="compositionally biased region" description="Pro residues" evidence="1">
    <location>
        <begin position="268"/>
        <end position="278"/>
    </location>
</feature>
<feature type="compositionally biased region" description="Polar residues" evidence="1">
    <location>
        <begin position="245"/>
        <end position="262"/>
    </location>
</feature>
<feature type="compositionally biased region" description="Low complexity" evidence="1">
    <location>
        <begin position="480"/>
        <end position="491"/>
    </location>
</feature>
<feature type="compositionally biased region" description="Basic and acidic residues" evidence="1">
    <location>
        <begin position="413"/>
        <end position="436"/>
    </location>
</feature>
<feature type="compositionally biased region" description="Low complexity" evidence="1">
    <location>
        <begin position="666"/>
        <end position="677"/>
    </location>
</feature>
<feature type="compositionally biased region" description="Gly residues" evidence="1">
    <location>
        <begin position="550"/>
        <end position="560"/>
    </location>
</feature>
<dbReference type="InterPro" id="IPR001660">
    <property type="entry name" value="SAM"/>
</dbReference>
<feature type="region of interest" description="Disordered" evidence="1">
    <location>
        <begin position="1"/>
        <end position="47"/>
    </location>
</feature>
<name>A0AAW2IFV2_9NEOP</name>
<feature type="domain" description="SAM" evidence="2">
    <location>
        <begin position="788"/>
        <end position="852"/>
    </location>
</feature>
<reference evidence="3" key="1">
    <citation type="journal article" date="2024" name="Gigascience">
        <title>Chromosome-level genome of the poultry shaft louse Menopon gallinae provides insight into the host-switching and adaptive evolution of parasitic lice.</title>
        <authorList>
            <person name="Xu Y."/>
            <person name="Ma L."/>
            <person name="Liu S."/>
            <person name="Liang Y."/>
            <person name="Liu Q."/>
            <person name="He Z."/>
            <person name="Tian L."/>
            <person name="Duan Y."/>
            <person name="Cai W."/>
            <person name="Li H."/>
            <person name="Song F."/>
        </authorList>
    </citation>
    <scope>NUCLEOTIDE SEQUENCE</scope>
    <source>
        <strain evidence="3">Cailab_2023a</strain>
    </source>
</reference>
<comment type="caution">
    <text evidence="3">The sequence shown here is derived from an EMBL/GenBank/DDBJ whole genome shotgun (WGS) entry which is preliminary data.</text>
</comment>
<dbReference type="SUPFAM" id="SSF47769">
    <property type="entry name" value="SAM/Pointed domain"/>
    <property type="match status" value="1"/>
</dbReference>
<feature type="compositionally biased region" description="Low complexity" evidence="1">
    <location>
        <begin position="115"/>
        <end position="126"/>
    </location>
</feature>
<sequence length="858" mass="95219">MISNRFNKPKDSMEEQKQMNNQPPANGTYARAGDPTKVYGEKSGEAGDAVVHRVYGSRERLVDGFPTKPEESFENQMKAMTLGQRANQRDTRVMPPLPVLRGTHHPNFSGASEVISPILPSTPISPHHQQRRLQQGNYDAESPYQLSHQQIQRKLQNQSMEFATARAHLVNMVDGGQQRQPVYEPARHFPNQEPIYATGSYLPPHQRRPPPPNSKPVYRPHPTEPEGQEGSLTANLESNGVYISKTPNPKFSESYAYSQNPIYGSRPPETPKQPPPAKPEPKKPESETDDDGGFKTAMRARPVEAKPQSEELEKENQESMEKAAEEKEQPQETKQERPGSRNEILSGKSDNYSSRSDLLRQDNKVSSATSSDYEKATKRSVGQGSSIGDSGRGSAAYSSGRQESGRGSVEYSSGREKPKERPDTSNESSDGVKRDGGYSSQKSLSRGNDSSEWVDIVESELRQILDPKMHGLGSFGSGRGSTLSESVSSLTPPLPPLSPGGGSSPTPTPRQMRYKHSSLPYNVKGDYDSKMAAEDRKFAAGKSQRNNTSGGRGNWGGRNGKNGEKMRSLGSTSRNSKVPLAMFGVETDLASTTTGPLDSVLDSRLSDHTSDEDLSTTIDATDALAIRRQLQGLENMYSEVLKLLGVKKYGGRYQPTDPRGKRRYGSMSSLPSSVSSRPMRDKRRDDRKKVKDIKGINKRFQRLESHVVTLARSVAHLSSEMRTQHLMIQEMENIRSEISSLRTQTSMNVRSQSVPRALNSMLVSPNGESTDPTALTNPARVKKLTKFFGDEPPLLRLFLKKLGYEKYAGLFETERIGMVELPYLTEERLQKMGIPMGPRLRILQEAQISFCRDSVYVV</sequence>
<dbReference type="SMART" id="SM00454">
    <property type="entry name" value="SAM"/>
    <property type="match status" value="1"/>
</dbReference>
<evidence type="ECO:0000259" key="2">
    <source>
        <dbReference type="SMART" id="SM00454"/>
    </source>
</evidence>
<feature type="compositionally biased region" description="Low complexity" evidence="1">
    <location>
        <begin position="388"/>
        <end position="401"/>
    </location>
</feature>
<evidence type="ECO:0000256" key="1">
    <source>
        <dbReference type="SAM" id="MobiDB-lite"/>
    </source>
</evidence>
<protein>
    <recommendedName>
        <fullName evidence="2">SAM domain-containing protein</fullName>
    </recommendedName>
</protein>
<dbReference type="InterPro" id="IPR013761">
    <property type="entry name" value="SAM/pointed_sf"/>
</dbReference>
<feature type="region of interest" description="Disordered" evidence="1">
    <location>
        <begin position="193"/>
        <end position="453"/>
    </location>
</feature>
<feature type="compositionally biased region" description="Polar residues" evidence="1">
    <location>
        <begin position="438"/>
        <end position="451"/>
    </location>
</feature>
<dbReference type="Gene3D" id="1.10.150.50">
    <property type="entry name" value="Transcription Factor, Ets-1"/>
    <property type="match status" value="1"/>
</dbReference>
<feature type="region of interest" description="Disordered" evidence="1">
    <location>
        <begin position="104"/>
        <end position="134"/>
    </location>
</feature>
<feature type="compositionally biased region" description="Basic and acidic residues" evidence="1">
    <location>
        <begin position="678"/>
        <end position="690"/>
    </location>
</feature>
<feature type="compositionally biased region" description="Basic and acidic residues" evidence="1">
    <location>
        <begin position="525"/>
        <end position="538"/>
    </location>
</feature>
<feature type="region of interest" description="Disordered" evidence="1">
    <location>
        <begin position="467"/>
        <end position="575"/>
    </location>
</feature>
<organism evidence="3">
    <name type="scientific">Menopon gallinae</name>
    <name type="common">poultry shaft louse</name>
    <dbReference type="NCBI Taxonomy" id="328185"/>
    <lineage>
        <taxon>Eukaryota</taxon>
        <taxon>Metazoa</taxon>
        <taxon>Ecdysozoa</taxon>
        <taxon>Arthropoda</taxon>
        <taxon>Hexapoda</taxon>
        <taxon>Insecta</taxon>
        <taxon>Pterygota</taxon>
        <taxon>Neoptera</taxon>
        <taxon>Paraneoptera</taxon>
        <taxon>Psocodea</taxon>
        <taxon>Troctomorpha</taxon>
        <taxon>Phthiraptera</taxon>
        <taxon>Amblycera</taxon>
        <taxon>Menoponidae</taxon>
        <taxon>Menopon</taxon>
    </lineage>
</organism>
<dbReference type="Pfam" id="PF00536">
    <property type="entry name" value="SAM_1"/>
    <property type="match status" value="1"/>
</dbReference>
<proteinExistence type="predicted"/>